<organism evidence="9 10">
    <name type="scientific">Elaeophora elaphi</name>
    <dbReference type="NCBI Taxonomy" id="1147741"/>
    <lineage>
        <taxon>Eukaryota</taxon>
        <taxon>Metazoa</taxon>
        <taxon>Ecdysozoa</taxon>
        <taxon>Nematoda</taxon>
        <taxon>Chromadorea</taxon>
        <taxon>Rhabditida</taxon>
        <taxon>Spirurina</taxon>
        <taxon>Spiruromorpha</taxon>
        <taxon>Filarioidea</taxon>
        <taxon>Onchocercidae</taxon>
        <taxon>Elaeophora</taxon>
    </lineage>
</organism>
<evidence type="ECO:0000256" key="2">
    <source>
        <dbReference type="ARBA" id="ARBA00004111"/>
    </source>
</evidence>
<keyword evidence="6" id="KW-0256">Endoplasmic reticulum</keyword>
<evidence type="ECO:0000256" key="7">
    <source>
        <dbReference type="PIRSR" id="PIRSR001112-1"/>
    </source>
</evidence>
<feature type="active site" description="Nucleophile" evidence="7">
    <location>
        <position position="202"/>
    </location>
</feature>
<evidence type="ECO:0000259" key="8">
    <source>
        <dbReference type="Pfam" id="PF06441"/>
    </source>
</evidence>
<reference evidence="10" key="1">
    <citation type="submission" date="2017-02" db="UniProtKB">
        <authorList>
            <consortium name="WormBaseParasite"/>
        </authorList>
    </citation>
    <scope>IDENTIFICATION</scope>
</reference>
<comment type="subcellular location">
    <subcellularLocation>
        <location evidence="6">Endoplasmic reticulum membrane</location>
    </subcellularLocation>
    <subcellularLocation>
        <location evidence="2">Microsome membrane</location>
        <topology evidence="2">Single-pass membrane protein</topology>
    </subcellularLocation>
</comment>
<comment type="catalytic activity">
    <reaction evidence="1 6">
        <text>1-(4-methoxyphenyl)-N-methyl-N-[(3-methyloxetan-3-yl)methyl]methanamine + H2O = 2-{[(4-methoxybenzyl)(methyl)amino]methyl}-2-methylpropane-1,3-diol</text>
        <dbReference type="Rhea" id="RHEA:55764"/>
        <dbReference type="ChEBI" id="CHEBI:15377"/>
        <dbReference type="ChEBI" id="CHEBI:139161"/>
        <dbReference type="ChEBI" id="CHEBI:139164"/>
        <dbReference type="EC" id="3.3.2.9"/>
    </reaction>
</comment>
<proteinExistence type="inferred from homology"/>
<name>A0A0R3RIX1_9BILA</name>
<dbReference type="PIRSF" id="PIRSF001112">
    <property type="entry name" value="Epoxide_hydrolase"/>
    <property type="match status" value="1"/>
</dbReference>
<dbReference type="SUPFAM" id="SSF53474">
    <property type="entry name" value="alpha/beta-Hydrolases"/>
    <property type="match status" value="1"/>
</dbReference>
<dbReference type="GO" id="GO:0005789">
    <property type="term" value="C:endoplasmic reticulum membrane"/>
    <property type="evidence" value="ECO:0007669"/>
    <property type="project" value="UniProtKB-SubCell"/>
</dbReference>
<dbReference type="PRINTS" id="PR00412">
    <property type="entry name" value="EPOXHYDRLASE"/>
</dbReference>
<dbReference type="GO" id="GO:0033961">
    <property type="term" value="F:cis-stilbene-oxide hydrolase activity"/>
    <property type="evidence" value="ECO:0007669"/>
    <property type="project" value="UniProtKB-UniRule"/>
</dbReference>
<dbReference type="InterPro" id="IPR029058">
    <property type="entry name" value="AB_hydrolase_fold"/>
</dbReference>
<keyword evidence="4 6" id="KW-0058">Aromatic hydrocarbons catabolism</keyword>
<dbReference type="STRING" id="1147741.A0A0R3RIX1"/>
<evidence type="ECO:0000256" key="3">
    <source>
        <dbReference type="ARBA" id="ARBA00010088"/>
    </source>
</evidence>
<dbReference type="PANTHER" id="PTHR21661:SF35">
    <property type="entry name" value="EPOXIDE HYDROLASE"/>
    <property type="match status" value="1"/>
</dbReference>
<dbReference type="WBParaSite" id="EEL_0000142901-mRNA-1">
    <property type="protein sequence ID" value="EEL_0000142901-mRNA-1"/>
    <property type="gene ID" value="EEL_0000142901"/>
</dbReference>
<dbReference type="InterPro" id="IPR016292">
    <property type="entry name" value="Epoxide_hydrolase"/>
</dbReference>
<dbReference type="Gene3D" id="3.40.50.1820">
    <property type="entry name" value="alpha/beta hydrolase"/>
    <property type="match status" value="1"/>
</dbReference>
<keyword evidence="9" id="KW-1185">Reference proteome</keyword>
<keyword evidence="6" id="KW-0472">Membrane</keyword>
<dbReference type="Proteomes" id="UP000050640">
    <property type="component" value="Unplaced"/>
</dbReference>
<keyword evidence="5 6" id="KW-0378">Hydrolase</keyword>
<comment type="similarity">
    <text evidence="3 6">Belongs to the peptidase S33 family.</text>
</comment>
<comment type="catalytic activity">
    <reaction evidence="6">
        <text>cis-stilbene oxide + H2O = (1R,2R)-hydrobenzoin</text>
        <dbReference type="Rhea" id="RHEA:23900"/>
        <dbReference type="ChEBI" id="CHEBI:15377"/>
        <dbReference type="ChEBI" id="CHEBI:50004"/>
        <dbReference type="ChEBI" id="CHEBI:50014"/>
        <dbReference type="EC" id="3.3.2.9"/>
    </reaction>
</comment>
<protein>
    <recommendedName>
        <fullName evidence="6">Epoxide hydrolase</fullName>
        <ecNumber evidence="6">3.3.2.9</ecNumber>
    </recommendedName>
</protein>
<evidence type="ECO:0000313" key="10">
    <source>
        <dbReference type="WBParaSite" id="EEL_0000142901-mRNA-1"/>
    </source>
</evidence>
<accession>A0A0R3RIX1</accession>
<evidence type="ECO:0000313" key="9">
    <source>
        <dbReference type="Proteomes" id="UP000050640"/>
    </source>
</evidence>
<dbReference type="EC" id="3.3.2.9" evidence="6"/>
<dbReference type="InterPro" id="IPR000639">
    <property type="entry name" value="Epox_hydrolase-like"/>
</dbReference>
<feature type="active site" description="Proton donor" evidence="7">
    <location>
        <position position="347"/>
    </location>
</feature>
<feature type="domain" description="Epoxide hydrolase N-terminal" evidence="8">
    <location>
        <begin position="23"/>
        <end position="132"/>
    </location>
</feature>
<evidence type="ECO:0000256" key="1">
    <source>
        <dbReference type="ARBA" id="ARBA00000221"/>
    </source>
</evidence>
<dbReference type="AlphaFoldDB" id="A0A0R3RIX1"/>
<dbReference type="InterPro" id="IPR010497">
    <property type="entry name" value="Epoxide_hydro_N"/>
</dbReference>
<sequence length="424" mass="48421">LHSIPSDGWFGRGEKCADDERIIPFKVNVSEQAIEDLKFRLKNARISYEPLEDSNDFSYGFNSKYLKHLANYWLNEYNWKYYEDIINSLPQFTTEIEGLKVHFIHAKPIRDNYEVVIPLLMVHGWPGNVFEFYKIIPMLLDPIQQIGSDINVTFEIIAPSIPGFGWSSAPMKKGFGPQAAVRIFHKLMIRLGFSRFLLQGGDWGRSITTDIAFYYPQSVIGLHLNMAISLTWKAFLYGTIGIIAPRLVYSSKTFHHQSTRTFFKDLLEESGYMHIQATKPDTAGAAVGDSPIGLAAYILEKFAYGTNTTYRSLPDGGLTEKFTLDELLTLVSIYWFNGNIANSMRFYKEYFRSSSSGFNRYISIPTGYAAFPEDMSKQPKELVRTMYNLTHYSEVESGGHFAAFEEPKILAADFIEFVKTIQLQ</sequence>
<dbReference type="GO" id="GO:0097176">
    <property type="term" value="P:epoxide metabolic process"/>
    <property type="evidence" value="ECO:0007669"/>
    <property type="project" value="TreeGrafter"/>
</dbReference>
<evidence type="ECO:0000256" key="5">
    <source>
        <dbReference type="ARBA" id="ARBA00022801"/>
    </source>
</evidence>
<dbReference type="Pfam" id="PF06441">
    <property type="entry name" value="EHN"/>
    <property type="match status" value="1"/>
</dbReference>
<feature type="active site" description="Proton acceptor" evidence="7">
    <location>
        <position position="400"/>
    </location>
</feature>
<dbReference type="PANTHER" id="PTHR21661">
    <property type="entry name" value="EPOXIDE HYDROLASE 1-RELATED"/>
    <property type="match status" value="1"/>
</dbReference>
<evidence type="ECO:0000256" key="4">
    <source>
        <dbReference type="ARBA" id="ARBA00022797"/>
    </source>
</evidence>
<evidence type="ECO:0000256" key="6">
    <source>
        <dbReference type="PIRNR" id="PIRNR001112"/>
    </source>
</evidence>